<evidence type="ECO:0000313" key="2">
    <source>
        <dbReference type="EMBL" id="TXG56206.1"/>
    </source>
</evidence>
<evidence type="ECO:0000256" key="1">
    <source>
        <dbReference type="SAM" id="MobiDB-lite"/>
    </source>
</evidence>
<protein>
    <submittedName>
        <fullName evidence="2">Uncharacterized protein</fullName>
    </submittedName>
</protein>
<evidence type="ECO:0000313" key="3">
    <source>
        <dbReference type="Proteomes" id="UP000323000"/>
    </source>
</evidence>
<keyword evidence="3" id="KW-1185">Reference proteome</keyword>
<dbReference type="EMBL" id="VAHF01000008">
    <property type="protein sequence ID" value="TXG56206.1"/>
    <property type="molecule type" value="Genomic_DNA"/>
</dbReference>
<reference evidence="3" key="1">
    <citation type="journal article" date="2019" name="Gigascience">
        <title>De novo genome assembly of the endangered Acer yangbiense, a plant species with extremely small populations endemic to Yunnan Province, China.</title>
        <authorList>
            <person name="Yang J."/>
            <person name="Wariss H.M."/>
            <person name="Tao L."/>
            <person name="Zhang R."/>
            <person name="Yun Q."/>
            <person name="Hollingsworth P."/>
            <person name="Dao Z."/>
            <person name="Luo G."/>
            <person name="Guo H."/>
            <person name="Ma Y."/>
            <person name="Sun W."/>
        </authorList>
    </citation>
    <scope>NUCLEOTIDE SEQUENCE [LARGE SCALE GENOMIC DNA]</scope>
    <source>
        <strain evidence="3">cv. Malutang</strain>
    </source>
</reference>
<feature type="region of interest" description="Disordered" evidence="1">
    <location>
        <begin position="29"/>
        <end position="48"/>
    </location>
</feature>
<sequence>MIENYCYGDDGYSMQQESYHAMQNEYNNNNNNNNNINSHHSSMQMMKPSSEYPKQNMMMQTESYGHGGHGGHGGHQNSFGGHNMYQGGYSGSLDSASNGYNNNHMSHTSMGPKPVSHQSYQSSMNAASRLGGGGYNNTMMMSSTGYDNYNNKVHPGPMRVQQQTAPMGYGNGKWGTGGYYYNQSGVNYRIRLRNDEIMRLITGNSSLFQSWDSSNGYGAYATRVESMPYQQPEAQQYQYASVTFGNNYEDYVQDPRSRTHVVAHKHPPSPLRVYSDFDYKVAENVDVEAEEFIKLEHKKFLRLNTQAPG</sequence>
<dbReference type="OrthoDB" id="851664at2759"/>
<feature type="compositionally biased region" description="Polar residues" evidence="1">
    <location>
        <begin position="92"/>
        <end position="109"/>
    </location>
</feature>
<name>A0A5C7HJ35_9ROSI</name>
<organism evidence="2 3">
    <name type="scientific">Acer yangbiense</name>
    <dbReference type="NCBI Taxonomy" id="1000413"/>
    <lineage>
        <taxon>Eukaryota</taxon>
        <taxon>Viridiplantae</taxon>
        <taxon>Streptophyta</taxon>
        <taxon>Embryophyta</taxon>
        <taxon>Tracheophyta</taxon>
        <taxon>Spermatophyta</taxon>
        <taxon>Magnoliopsida</taxon>
        <taxon>eudicotyledons</taxon>
        <taxon>Gunneridae</taxon>
        <taxon>Pentapetalae</taxon>
        <taxon>rosids</taxon>
        <taxon>malvids</taxon>
        <taxon>Sapindales</taxon>
        <taxon>Sapindaceae</taxon>
        <taxon>Hippocastanoideae</taxon>
        <taxon>Acereae</taxon>
        <taxon>Acer</taxon>
    </lineage>
</organism>
<feature type="compositionally biased region" description="Polar residues" evidence="1">
    <location>
        <begin position="116"/>
        <end position="126"/>
    </location>
</feature>
<feature type="region of interest" description="Disordered" evidence="1">
    <location>
        <begin position="64"/>
        <end position="128"/>
    </location>
</feature>
<dbReference type="AlphaFoldDB" id="A0A5C7HJ35"/>
<comment type="caution">
    <text evidence="2">The sequence shown here is derived from an EMBL/GenBank/DDBJ whole genome shotgun (WGS) entry which is preliminary data.</text>
</comment>
<dbReference type="Proteomes" id="UP000323000">
    <property type="component" value="Chromosome 8"/>
</dbReference>
<gene>
    <name evidence="2" type="ORF">EZV62_017519</name>
</gene>
<proteinExistence type="predicted"/>
<accession>A0A5C7HJ35</accession>
<feature type="compositionally biased region" description="Gly residues" evidence="1">
    <location>
        <begin position="65"/>
        <end position="74"/>
    </location>
</feature>